<evidence type="ECO:0000313" key="2">
    <source>
        <dbReference type="Proteomes" id="UP000304953"/>
    </source>
</evidence>
<dbReference type="EMBL" id="SRYA01000023">
    <property type="protein sequence ID" value="TGY95820.1"/>
    <property type="molecule type" value="Genomic_DNA"/>
</dbReference>
<keyword evidence="2" id="KW-1185">Reference proteome</keyword>
<name>A0AC61RVI4_9FIRM</name>
<protein>
    <submittedName>
        <fullName evidence="1">Uncharacterized protein</fullName>
    </submittedName>
</protein>
<reference evidence="1" key="1">
    <citation type="submission" date="2019-04" db="EMBL/GenBank/DDBJ databases">
        <title>Microbes associate with the intestines of laboratory mice.</title>
        <authorList>
            <person name="Navarre W."/>
            <person name="Wong E."/>
            <person name="Huang K."/>
            <person name="Tropini C."/>
            <person name="Ng K."/>
            <person name="Yu B."/>
        </authorList>
    </citation>
    <scope>NUCLEOTIDE SEQUENCE</scope>
    <source>
        <strain evidence="1">NM01_1-7b</strain>
    </source>
</reference>
<evidence type="ECO:0000313" key="1">
    <source>
        <dbReference type="EMBL" id="TGY95820.1"/>
    </source>
</evidence>
<proteinExistence type="predicted"/>
<organism evidence="1 2">
    <name type="scientific">Petralouisia muris</name>
    <dbReference type="NCBI Taxonomy" id="3032872"/>
    <lineage>
        <taxon>Bacteria</taxon>
        <taxon>Bacillati</taxon>
        <taxon>Bacillota</taxon>
        <taxon>Clostridia</taxon>
        <taxon>Lachnospirales</taxon>
        <taxon>Lachnospiraceae</taxon>
        <taxon>Petralouisia</taxon>
    </lineage>
</organism>
<comment type="caution">
    <text evidence="1">The sequence shown here is derived from an EMBL/GenBank/DDBJ whole genome shotgun (WGS) entry which is preliminary data.</text>
</comment>
<accession>A0AC61RVI4</accession>
<gene>
    <name evidence="1" type="ORF">E5329_12575</name>
</gene>
<dbReference type="Proteomes" id="UP000304953">
    <property type="component" value="Unassembled WGS sequence"/>
</dbReference>
<sequence length="86" mass="9993">MKGFLEGEFFSGSPKMVVEDEFAEGKECSQSHERAYLAKQNLCRRLGEDEDKDLEILISSMENITKLLSMKMYEYGKNEQRMELVC</sequence>